<evidence type="ECO:0008006" key="2">
    <source>
        <dbReference type="Google" id="ProtNLM"/>
    </source>
</evidence>
<dbReference type="PROSITE" id="PS51257">
    <property type="entry name" value="PROKAR_LIPOPROTEIN"/>
    <property type="match status" value="1"/>
</dbReference>
<dbReference type="KEGG" id="tcd:AAIA72_03010"/>
<proteinExistence type="predicted"/>
<name>A0AB39UXQ0_9GAMM</name>
<protein>
    <recommendedName>
        <fullName evidence="2">DUF4156 domain-containing protein</fullName>
    </recommendedName>
</protein>
<dbReference type="AlphaFoldDB" id="A0AB39UXQ0"/>
<reference evidence="1" key="1">
    <citation type="submission" date="2024-05" db="EMBL/GenBank/DDBJ databases">
        <title>Genome sequencing of novel strain.</title>
        <authorList>
            <person name="Ganbat D."/>
            <person name="Ganbat S."/>
            <person name="Lee S.-J."/>
        </authorList>
    </citation>
    <scope>NUCLEOTIDE SEQUENCE</scope>
    <source>
        <strain evidence="1">SMD15-11</strain>
    </source>
</reference>
<sequence>MKYLIAMIGIAAVLSGCTRETEVILCRADTPCDTPQGRLLIHAERSANHAFTLTLEGDAARGIKTAYIEGINMNMGSFPCP</sequence>
<dbReference type="EMBL" id="CP154858">
    <property type="protein sequence ID" value="XDT72970.1"/>
    <property type="molecule type" value="Genomic_DNA"/>
</dbReference>
<dbReference type="RefSeq" id="WP_369601971.1">
    <property type="nucleotide sequence ID" value="NZ_CP154858.1"/>
</dbReference>
<organism evidence="1">
    <name type="scientific">Thermohahella caldifontis</name>
    <dbReference type="NCBI Taxonomy" id="3142973"/>
    <lineage>
        <taxon>Bacteria</taxon>
        <taxon>Pseudomonadati</taxon>
        <taxon>Pseudomonadota</taxon>
        <taxon>Gammaproteobacteria</taxon>
        <taxon>Oceanospirillales</taxon>
        <taxon>Hahellaceae</taxon>
        <taxon>Thermohahella</taxon>
    </lineage>
</organism>
<gene>
    <name evidence="1" type="ORF">AAIA72_03010</name>
</gene>
<evidence type="ECO:0000313" key="1">
    <source>
        <dbReference type="EMBL" id="XDT72970.1"/>
    </source>
</evidence>
<accession>A0AB39UXQ0</accession>